<proteinExistence type="predicted"/>
<reference evidence="2 3" key="1">
    <citation type="journal article" date="2018" name="Sci. Rep.">
        <title>Genomic signatures of local adaptation to the degree of environmental predictability in rotifers.</title>
        <authorList>
            <person name="Franch-Gras L."/>
            <person name="Hahn C."/>
            <person name="Garcia-Roger E.M."/>
            <person name="Carmona M.J."/>
            <person name="Serra M."/>
            <person name="Gomez A."/>
        </authorList>
    </citation>
    <scope>NUCLEOTIDE SEQUENCE [LARGE SCALE GENOMIC DNA]</scope>
    <source>
        <strain evidence="2">HYR1</strain>
    </source>
</reference>
<organism evidence="2 3">
    <name type="scientific">Brachionus plicatilis</name>
    <name type="common">Marine rotifer</name>
    <name type="synonym">Brachionus muelleri</name>
    <dbReference type="NCBI Taxonomy" id="10195"/>
    <lineage>
        <taxon>Eukaryota</taxon>
        <taxon>Metazoa</taxon>
        <taxon>Spiralia</taxon>
        <taxon>Gnathifera</taxon>
        <taxon>Rotifera</taxon>
        <taxon>Eurotatoria</taxon>
        <taxon>Monogononta</taxon>
        <taxon>Pseudotrocha</taxon>
        <taxon>Ploima</taxon>
        <taxon>Brachionidae</taxon>
        <taxon>Brachionus</taxon>
    </lineage>
</organism>
<keyword evidence="1" id="KW-0812">Transmembrane</keyword>
<keyword evidence="3" id="KW-1185">Reference proteome</keyword>
<evidence type="ECO:0000313" key="2">
    <source>
        <dbReference type="EMBL" id="RNA43591.1"/>
    </source>
</evidence>
<accession>A0A3M7T6J8</accession>
<sequence>MFGSEKSQHRNKQLDINRNFPDKKCSMNNYFVLIELPILINNYLIWVRHIDSFHLSAKLRVDANKFISHVIYFQLSISSINLITL</sequence>
<keyword evidence="1" id="KW-1133">Transmembrane helix</keyword>
<protein>
    <submittedName>
        <fullName evidence="2">Uncharacterized protein</fullName>
    </submittedName>
</protein>
<evidence type="ECO:0000313" key="3">
    <source>
        <dbReference type="Proteomes" id="UP000276133"/>
    </source>
</evidence>
<comment type="caution">
    <text evidence="2">The sequence shown here is derived from an EMBL/GenBank/DDBJ whole genome shotgun (WGS) entry which is preliminary data.</text>
</comment>
<keyword evidence="1" id="KW-0472">Membrane</keyword>
<evidence type="ECO:0000256" key="1">
    <source>
        <dbReference type="SAM" id="Phobius"/>
    </source>
</evidence>
<feature type="transmembrane region" description="Helical" evidence="1">
    <location>
        <begin position="27"/>
        <end position="46"/>
    </location>
</feature>
<dbReference type="Proteomes" id="UP000276133">
    <property type="component" value="Unassembled WGS sequence"/>
</dbReference>
<gene>
    <name evidence="2" type="ORF">BpHYR1_049007</name>
</gene>
<dbReference type="EMBL" id="REGN01000209">
    <property type="protein sequence ID" value="RNA43591.1"/>
    <property type="molecule type" value="Genomic_DNA"/>
</dbReference>
<dbReference type="AlphaFoldDB" id="A0A3M7T6J8"/>
<name>A0A3M7T6J8_BRAPC</name>